<evidence type="ECO:0000313" key="4">
    <source>
        <dbReference type="Proteomes" id="UP001138802"/>
    </source>
</evidence>
<sequence>MIVFGGILIHQASWQLFGASRPKFIAFMQLHDRRLYNPAHRIQRGRILDHHGAVLAYSDERLGHVFRIYPMGEAFAHVVGYNHPWYGSTGMEAVATAPLNGGAPADLFEWGQRGRELLTGDKRPSGRDLTLTLDAGLQREAFRLLQHERGAVIAIEPTHGAIRALVSTPSFDPNRLEPALFAGRDTTTPFLNRATQGLYPPGSVYKIVLALLAIENGFVGSFESNSNGFTTSPRYRAIRDYEYYLAQNRGGTWAGHGRIDLATAFSRSSNVFFAQLGVSLGHESFYRINERLLINQQIPIAESPYGSWSMRTGSLPPLNPSDRYGLAQMSIGQGQVLVTPAYLALITAAIANGGLAVRPRLVENDTIEVLGPLTSPDHAMRLSHLLRRVVTEGTARGIARDHLPIAGKTGTAENAGGAAHSWFVGFAPAHRPRLVIAVLIEHGGAGSRVAAPLALRLFEHAAAHGLLE</sequence>
<dbReference type="EMBL" id="NRSD01000023">
    <property type="protein sequence ID" value="MBK1646342.1"/>
    <property type="molecule type" value="Genomic_DNA"/>
</dbReference>
<accession>A0A9X0WLL4</accession>
<feature type="domain" description="Penicillin-binding protein transpeptidase" evidence="1">
    <location>
        <begin position="150"/>
        <end position="458"/>
    </location>
</feature>
<dbReference type="PANTHER" id="PTHR30627">
    <property type="entry name" value="PEPTIDOGLYCAN D,D-TRANSPEPTIDASE"/>
    <property type="match status" value="1"/>
</dbReference>
<keyword evidence="4" id="KW-1185">Reference proteome</keyword>
<dbReference type="SUPFAM" id="SSF56519">
    <property type="entry name" value="Penicillin binding protein dimerisation domain"/>
    <property type="match status" value="1"/>
</dbReference>
<organism evidence="3 4">
    <name type="scientific">Thiocapsa imhoffii</name>
    <dbReference type="NCBI Taxonomy" id="382777"/>
    <lineage>
        <taxon>Bacteria</taxon>
        <taxon>Pseudomonadati</taxon>
        <taxon>Pseudomonadota</taxon>
        <taxon>Gammaproteobacteria</taxon>
        <taxon>Chromatiales</taxon>
        <taxon>Chromatiaceae</taxon>
        <taxon>Thiocapsa</taxon>
    </lineage>
</organism>
<evidence type="ECO:0000259" key="1">
    <source>
        <dbReference type="Pfam" id="PF00905"/>
    </source>
</evidence>
<dbReference type="GO" id="GO:0071972">
    <property type="term" value="F:peptidoglycan L,D-transpeptidase activity"/>
    <property type="evidence" value="ECO:0007669"/>
    <property type="project" value="TreeGrafter"/>
</dbReference>
<dbReference type="PANTHER" id="PTHR30627:SF24">
    <property type="entry name" value="PENICILLIN-BINDING PROTEIN 4B"/>
    <property type="match status" value="1"/>
</dbReference>
<comment type="caution">
    <text evidence="3">The sequence shown here is derived from an EMBL/GenBank/DDBJ whole genome shotgun (WGS) entry which is preliminary data.</text>
</comment>
<reference evidence="3 4" key="1">
    <citation type="journal article" date="2020" name="Microorganisms">
        <title>Osmotic Adaptation and Compatible Solute Biosynthesis of Phototrophic Bacteria as Revealed from Genome Analyses.</title>
        <authorList>
            <person name="Imhoff J.F."/>
            <person name="Rahn T."/>
            <person name="Kunzel S."/>
            <person name="Keller A."/>
            <person name="Neulinger S.C."/>
        </authorList>
    </citation>
    <scope>NUCLEOTIDE SEQUENCE [LARGE SCALE GENOMIC DNA]</scope>
    <source>
        <strain evidence="3 4">DSM 21303</strain>
    </source>
</reference>
<feature type="domain" description="Penicillin binding protein A dimerisation" evidence="2">
    <location>
        <begin position="44"/>
        <end position="123"/>
    </location>
</feature>
<dbReference type="Pfam" id="PF21922">
    <property type="entry name" value="PBP_dimer_2"/>
    <property type="match status" value="1"/>
</dbReference>
<dbReference type="Gene3D" id="3.40.710.10">
    <property type="entry name" value="DD-peptidase/beta-lactamase superfamily"/>
    <property type="match status" value="1"/>
</dbReference>
<dbReference type="InterPro" id="IPR001460">
    <property type="entry name" value="PCN-bd_Tpept"/>
</dbReference>
<dbReference type="GO" id="GO:0005886">
    <property type="term" value="C:plasma membrane"/>
    <property type="evidence" value="ECO:0007669"/>
    <property type="project" value="TreeGrafter"/>
</dbReference>
<dbReference type="Pfam" id="PF00905">
    <property type="entry name" value="Transpeptidase"/>
    <property type="match status" value="1"/>
</dbReference>
<gene>
    <name evidence="3" type="ORF">CKO25_17145</name>
</gene>
<dbReference type="Proteomes" id="UP001138802">
    <property type="component" value="Unassembled WGS sequence"/>
</dbReference>
<dbReference type="InterPro" id="IPR054120">
    <property type="entry name" value="PBPA_dimer"/>
</dbReference>
<name>A0A9X0WLL4_9GAMM</name>
<dbReference type="Gene3D" id="3.90.1310.10">
    <property type="entry name" value="Penicillin-binding protein 2a (Domain 2)"/>
    <property type="match status" value="1"/>
</dbReference>
<dbReference type="GO" id="GO:0008658">
    <property type="term" value="F:penicillin binding"/>
    <property type="evidence" value="ECO:0007669"/>
    <property type="project" value="InterPro"/>
</dbReference>
<proteinExistence type="predicted"/>
<evidence type="ECO:0000259" key="2">
    <source>
        <dbReference type="Pfam" id="PF21922"/>
    </source>
</evidence>
<dbReference type="GO" id="GO:0071555">
    <property type="term" value="P:cell wall organization"/>
    <property type="evidence" value="ECO:0007669"/>
    <property type="project" value="TreeGrafter"/>
</dbReference>
<dbReference type="InterPro" id="IPR012338">
    <property type="entry name" value="Beta-lactam/transpept-like"/>
</dbReference>
<evidence type="ECO:0000313" key="3">
    <source>
        <dbReference type="EMBL" id="MBK1646342.1"/>
    </source>
</evidence>
<protein>
    <submittedName>
        <fullName evidence="3">Peptidoglycan glycosyltransferase</fullName>
    </submittedName>
</protein>
<dbReference type="AlphaFoldDB" id="A0A9X0WLL4"/>
<dbReference type="InterPro" id="IPR036138">
    <property type="entry name" value="PBP_dimer_sf"/>
</dbReference>
<dbReference type="InterPro" id="IPR050515">
    <property type="entry name" value="Beta-lactam/transpept"/>
</dbReference>
<dbReference type="SUPFAM" id="SSF56601">
    <property type="entry name" value="beta-lactamase/transpeptidase-like"/>
    <property type="match status" value="1"/>
</dbReference>